<proteinExistence type="predicted"/>
<accession>A0A0N4X3X9</accession>
<organism evidence="3">
    <name type="scientific">Haemonchus placei</name>
    <name type="common">Barber's pole worm</name>
    <dbReference type="NCBI Taxonomy" id="6290"/>
    <lineage>
        <taxon>Eukaryota</taxon>
        <taxon>Metazoa</taxon>
        <taxon>Ecdysozoa</taxon>
        <taxon>Nematoda</taxon>
        <taxon>Chromadorea</taxon>
        <taxon>Rhabditida</taxon>
        <taxon>Rhabditina</taxon>
        <taxon>Rhabditomorpha</taxon>
        <taxon>Strongyloidea</taxon>
        <taxon>Trichostrongylidae</taxon>
        <taxon>Haemonchus</taxon>
    </lineage>
</organism>
<name>A0A0N4X3X9_HAEPC</name>
<protein>
    <submittedName>
        <fullName evidence="3">Ovule protein</fullName>
    </submittedName>
</protein>
<dbReference type="EMBL" id="UZAF01021021">
    <property type="protein sequence ID" value="VDO74818.1"/>
    <property type="molecule type" value="Genomic_DNA"/>
</dbReference>
<evidence type="ECO:0000313" key="1">
    <source>
        <dbReference type="EMBL" id="VDO74818.1"/>
    </source>
</evidence>
<evidence type="ECO:0000313" key="2">
    <source>
        <dbReference type="Proteomes" id="UP000268014"/>
    </source>
</evidence>
<dbReference type="WBParaSite" id="HPLM_0001907101-mRNA-1">
    <property type="protein sequence ID" value="HPLM_0001907101-mRNA-1"/>
    <property type="gene ID" value="HPLM_0001907101"/>
</dbReference>
<dbReference type="AlphaFoldDB" id="A0A0N4X3X9"/>
<evidence type="ECO:0000313" key="3">
    <source>
        <dbReference type="WBParaSite" id="HPLM_0001907101-mRNA-1"/>
    </source>
</evidence>
<keyword evidence="2" id="KW-1185">Reference proteome</keyword>
<reference evidence="3" key="1">
    <citation type="submission" date="2017-02" db="UniProtKB">
        <authorList>
            <consortium name="WormBaseParasite"/>
        </authorList>
    </citation>
    <scope>IDENTIFICATION</scope>
</reference>
<sequence>SRCFCFCKANIRERHDTNTAVRFALVHSIRELLRYSYQLSFLQFQLSSIICVRLSIVDGFCNGRQRWLKKVRYR</sequence>
<gene>
    <name evidence="1" type="ORF">HPLM_LOCUS19063</name>
</gene>
<reference evidence="1 2" key="2">
    <citation type="submission" date="2018-11" db="EMBL/GenBank/DDBJ databases">
        <authorList>
            <consortium name="Pathogen Informatics"/>
        </authorList>
    </citation>
    <scope>NUCLEOTIDE SEQUENCE [LARGE SCALE GENOMIC DNA]</scope>
    <source>
        <strain evidence="1 2">MHpl1</strain>
    </source>
</reference>
<dbReference type="Proteomes" id="UP000268014">
    <property type="component" value="Unassembled WGS sequence"/>
</dbReference>